<evidence type="ECO:0000313" key="5">
    <source>
        <dbReference type="Proteomes" id="UP000035170"/>
    </source>
</evidence>
<keyword evidence="3" id="KW-1005">Bacterial flagellum biogenesis</keyword>
<organism evidence="4 5">
    <name type="scientific">Variovorax paradoxus</name>
    <dbReference type="NCBI Taxonomy" id="34073"/>
    <lineage>
        <taxon>Bacteria</taxon>
        <taxon>Pseudomonadati</taxon>
        <taxon>Pseudomonadota</taxon>
        <taxon>Betaproteobacteria</taxon>
        <taxon>Burkholderiales</taxon>
        <taxon>Comamonadaceae</taxon>
        <taxon>Variovorax</taxon>
    </lineage>
</organism>
<evidence type="ECO:0000313" key="4">
    <source>
        <dbReference type="EMBL" id="KLN53806.1"/>
    </source>
</evidence>
<dbReference type="Pfam" id="PF05130">
    <property type="entry name" value="FlgN"/>
    <property type="match status" value="1"/>
</dbReference>
<comment type="function">
    <text evidence="1">Required for the efficient initiation of filament assembly.</text>
</comment>
<comment type="similarity">
    <text evidence="2">Belongs to the FlgN family.</text>
</comment>
<sequence length="149" mass="15786">MLVHLLAEKTCVEEFLSVLEQEAQAMKNGLFADLPSLTERKAGLLDRMAALDQARESAQVARGFEPGRAGADAAAAADGEASLAAWTALVELAQQAKACNRRNGSMVYSQLDFTQNALHYLQAGAQPFYGPDGIRKAASAAGTRLAVGY</sequence>
<dbReference type="InterPro" id="IPR007809">
    <property type="entry name" value="FlgN-like"/>
</dbReference>
<dbReference type="Gene3D" id="1.20.58.300">
    <property type="entry name" value="FlgN-like"/>
    <property type="match status" value="1"/>
</dbReference>
<name>A0A0H2LVQ8_VARPD</name>
<dbReference type="RefSeq" id="WP_021008881.1">
    <property type="nucleotide sequence ID" value="NZ_JZWI01000030.1"/>
</dbReference>
<reference evidence="4 5" key="1">
    <citation type="submission" date="2015-03" db="EMBL/GenBank/DDBJ databases">
        <title>Genome sequence of Variovorax paradoxus TBEA6.</title>
        <authorList>
            <person name="Poehlein A."/>
            <person name="Schuldes J."/>
            <person name="Wuebbeler J.H."/>
            <person name="Hiessl S."/>
            <person name="Steinbuechel A."/>
            <person name="Daniel R."/>
        </authorList>
    </citation>
    <scope>NUCLEOTIDE SEQUENCE [LARGE SCALE GENOMIC DNA]</scope>
    <source>
        <strain evidence="4 5">TBEA6</strain>
    </source>
</reference>
<gene>
    <name evidence="4" type="ORF">VPARA_51390</name>
</gene>
<proteinExistence type="inferred from homology"/>
<protein>
    <submittedName>
        <fullName evidence="4">FlgN protein</fullName>
    </submittedName>
</protein>
<dbReference type="GO" id="GO:0044780">
    <property type="term" value="P:bacterial-type flagellum assembly"/>
    <property type="evidence" value="ECO:0007669"/>
    <property type="project" value="InterPro"/>
</dbReference>
<evidence type="ECO:0000256" key="1">
    <source>
        <dbReference type="ARBA" id="ARBA00002397"/>
    </source>
</evidence>
<evidence type="ECO:0000256" key="2">
    <source>
        <dbReference type="ARBA" id="ARBA00007703"/>
    </source>
</evidence>
<dbReference type="InterPro" id="IPR036679">
    <property type="entry name" value="FlgN-like_sf"/>
</dbReference>
<evidence type="ECO:0000256" key="3">
    <source>
        <dbReference type="ARBA" id="ARBA00022795"/>
    </source>
</evidence>
<dbReference type="PATRIC" id="fig|34073.19.peg.5259"/>
<dbReference type="Proteomes" id="UP000035170">
    <property type="component" value="Unassembled WGS sequence"/>
</dbReference>
<comment type="caution">
    <text evidence="4">The sequence shown here is derived from an EMBL/GenBank/DDBJ whole genome shotgun (WGS) entry which is preliminary data.</text>
</comment>
<keyword evidence="5" id="KW-1185">Reference proteome</keyword>
<dbReference type="SUPFAM" id="SSF140566">
    <property type="entry name" value="FlgN-like"/>
    <property type="match status" value="1"/>
</dbReference>
<dbReference type="AlphaFoldDB" id="A0A0H2LVQ8"/>
<dbReference type="EMBL" id="JZWI01000030">
    <property type="protein sequence ID" value="KLN53806.1"/>
    <property type="molecule type" value="Genomic_DNA"/>
</dbReference>
<accession>A0A0H2LVQ8</accession>